<dbReference type="OrthoDB" id="95964at2759"/>
<sequence>MKVCRYLQFCYCISISIKCIPTIQKEKLKSDAKYYIWDDPYLWRLCNEQVIRRCILDSEINSHLATTTMDKLGQPSKCLIVGFIDPPFSKTLINSSPPTSNVRKQEWP</sequence>
<dbReference type="EMBL" id="QJKJ01002933">
    <property type="protein sequence ID" value="RDY00687.1"/>
    <property type="molecule type" value="Genomic_DNA"/>
</dbReference>
<proteinExistence type="predicted"/>
<keyword evidence="2" id="KW-1185">Reference proteome</keyword>
<protein>
    <submittedName>
        <fullName evidence="1">Uncharacterized protein</fullName>
    </submittedName>
</protein>
<reference evidence="1" key="1">
    <citation type="submission" date="2018-05" db="EMBL/GenBank/DDBJ databases">
        <title>Draft genome of Mucuna pruriens seed.</title>
        <authorList>
            <person name="Nnadi N.E."/>
            <person name="Vos R."/>
            <person name="Hasami M.H."/>
            <person name="Devisetty U.K."/>
            <person name="Aguiy J.C."/>
        </authorList>
    </citation>
    <scope>NUCLEOTIDE SEQUENCE [LARGE SCALE GENOMIC DNA]</scope>
    <source>
        <strain evidence="1">JCA_2017</strain>
    </source>
</reference>
<comment type="caution">
    <text evidence="1">The sequence shown here is derived from an EMBL/GenBank/DDBJ whole genome shotgun (WGS) entry which is preliminary data.</text>
</comment>
<evidence type="ECO:0000313" key="2">
    <source>
        <dbReference type="Proteomes" id="UP000257109"/>
    </source>
</evidence>
<name>A0A371HD53_MUCPR</name>
<gene>
    <name evidence="1" type="ORF">CR513_16106</name>
</gene>
<evidence type="ECO:0000313" key="1">
    <source>
        <dbReference type="EMBL" id="RDY00687.1"/>
    </source>
</evidence>
<dbReference type="AlphaFoldDB" id="A0A371HD53"/>
<dbReference type="Proteomes" id="UP000257109">
    <property type="component" value="Unassembled WGS sequence"/>
</dbReference>
<organism evidence="1 2">
    <name type="scientific">Mucuna pruriens</name>
    <name type="common">Velvet bean</name>
    <name type="synonym">Dolichos pruriens</name>
    <dbReference type="NCBI Taxonomy" id="157652"/>
    <lineage>
        <taxon>Eukaryota</taxon>
        <taxon>Viridiplantae</taxon>
        <taxon>Streptophyta</taxon>
        <taxon>Embryophyta</taxon>
        <taxon>Tracheophyta</taxon>
        <taxon>Spermatophyta</taxon>
        <taxon>Magnoliopsida</taxon>
        <taxon>eudicotyledons</taxon>
        <taxon>Gunneridae</taxon>
        <taxon>Pentapetalae</taxon>
        <taxon>rosids</taxon>
        <taxon>fabids</taxon>
        <taxon>Fabales</taxon>
        <taxon>Fabaceae</taxon>
        <taxon>Papilionoideae</taxon>
        <taxon>50 kb inversion clade</taxon>
        <taxon>NPAAA clade</taxon>
        <taxon>indigoferoid/millettioid clade</taxon>
        <taxon>Phaseoleae</taxon>
        <taxon>Mucuna</taxon>
    </lineage>
</organism>
<feature type="non-terminal residue" evidence="1">
    <location>
        <position position="1"/>
    </location>
</feature>
<accession>A0A371HD53</accession>